<name>A0A5R8KKU4_9BACT</name>
<feature type="transmembrane region" description="Helical" evidence="1">
    <location>
        <begin position="20"/>
        <end position="38"/>
    </location>
</feature>
<dbReference type="SUPFAM" id="SSF160631">
    <property type="entry name" value="SMI1/KNR4-like"/>
    <property type="match status" value="1"/>
</dbReference>
<gene>
    <name evidence="2" type="ORF">FEM03_02515</name>
</gene>
<dbReference type="OrthoDB" id="195070at2"/>
<feature type="transmembrane region" description="Helical" evidence="1">
    <location>
        <begin position="50"/>
        <end position="69"/>
    </location>
</feature>
<dbReference type="Gene3D" id="3.40.1580.10">
    <property type="entry name" value="SMI1/KNR4-like"/>
    <property type="match status" value="1"/>
</dbReference>
<evidence type="ECO:0000313" key="2">
    <source>
        <dbReference type="EMBL" id="TLD72249.1"/>
    </source>
</evidence>
<keyword evidence="3" id="KW-1185">Reference proteome</keyword>
<evidence type="ECO:0000313" key="3">
    <source>
        <dbReference type="Proteomes" id="UP000306196"/>
    </source>
</evidence>
<dbReference type="EMBL" id="VAUV01000002">
    <property type="protein sequence ID" value="TLD72249.1"/>
    <property type="molecule type" value="Genomic_DNA"/>
</dbReference>
<keyword evidence="1" id="KW-0812">Transmembrane</keyword>
<dbReference type="AlphaFoldDB" id="A0A5R8KKU4"/>
<reference evidence="2 3" key="1">
    <citation type="submission" date="2019-05" db="EMBL/GenBank/DDBJ databases">
        <title>Verrucobacter flavum gen. nov., sp. nov. a new member of the family Verrucomicrobiaceae.</title>
        <authorList>
            <person name="Szuroczki S."/>
            <person name="Abbaszade G."/>
            <person name="Szabo A."/>
            <person name="Felfoldi T."/>
            <person name="Schumann P."/>
            <person name="Boka K."/>
            <person name="Keki Z."/>
            <person name="Toumi M."/>
            <person name="Toth E."/>
        </authorList>
    </citation>
    <scope>NUCLEOTIDE SEQUENCE [LARGE SCALE GENOMIC DNA]</scope>
    <source>
        <strain evidence="2 3">MG-N-17</strain>
    </source>
</reference>
<proteinExistence type="predicted"/>
<dbReference type="RefSeq" id="WP_138084605.1">
    <property type="nucleotide sequence ID" value="NZ_VAUV01000002.1"/>
</dbReference>
<feature type="transmembrane region" description="Helical" evidence="1">
    <location>
        <begin position="130"/>
        <end position="152"/>
    </location>
</feature>
<protein>
    <submittedName>
        <fullName evidence="2">SMI1/KNR4 family protein</fullName>
    </submittedName>
</protein>
<feature type="transmembrane region" description="Helical" evidence="1">
    <location>
        <begin position="89"/>
        <end position="118"/>
    </location>
</feature>
<evidence type="ECO:0000256" key="1">
    <source>
        <dbReference type="SAM" id="Phobius"/>
    </source>
</evidence>
<dbReference type="InterPro" id="IPR037883">
    <property type="entry name" value="Knr4/Smi1-like_sf"/>
</dbReference>
<comment type="caution">
    <text evidence="2">The sequence shown here is derived from an EMBL/GenBank/DDBJ whole genome shotgun (WGS) entry which is preliminary data.</text>
</comment>
<dbReference type="Proteomes" id="UP000306196">
    <property type="component" value="Unassembled WGS sequence"/>
</dbReference>
<keyword evidence="1" id="KW-0472">Membrane</keyword>
<sequence>MTGDPFEQTNQIGQRQQKGCLLTFMVWAAAIGWLVWIGRQLGRRDSWEDWVTFGAYVVLIFIAPTLGILQAMDLKPYLDWKNRRTGQSFFYRGLITLGCWLLALVMTVFGVVGLFIGIREMWEANSIKQGLTALGVCGLGGMLTLGGGWLFAMPFRNQTASTEEEDRLRLDQHQHRLTHPHFASIEEAIGFPLPASYKVMFMASSDWMTKEWWLHPNGLEDEEVMYSFTELEPAHVEALRIHPEIDGPFLCFGRGDDGEEELWLQLGAPDPPVWHSNGGSHPPADQIEPVAGSFSEFLRWPKQEA</sequence>
<accession>A0A5R8KKU4</accession>
<keyword evidence="1" id="KW-1133">Transmembrane helix</keyword>
<organism evidence="2 3">
    <name type="scientific">Phragmitibacter flavus</name>
    <dbReference type="NCBI Taxonomy" id="2576071"/>
    <lineage>
        <taxon>Bacteria</taxon>
        <taxon>Pseudomonadati</taxon>
        <taxon>Verrucomicrobiota</taxon>
        <taxon>Verrucomicrobiia</taxon>
        <taxon>Verrucomicrobiales</taxon>
        <taxon>Verrucomicrobiaceae</taxon>
        <taxon>Phragmitibacter</taxon>
    </lineage>
</organism>